<protein>
    <submittedName>
        <fullName evidence="2">Uncharacterized protein</fullName>
    </submittedName>
</protein>
<feature type="transmembrane region" description="Helical" evidence="1">
    <location>
        <begin position="87"/>
        <end position="106"/>
    </location>
</feature>
<keyword evidence="1" id="KW-0812">Transmembrane</keyword>
<gene>
    <name evidence="2" type="ORF">RJ41_01135</name>
</gene>
<keyword evidence="1" id="KW-0472">Membrane</keyword>
<evidence type="ECO:0000313" key="3">
    <source>
        <dbReference type="Proteomes" id="UP000031197"/>
    </source>
</evidence>
<keyword evidence="1" id="KW-1133">Transmembrane helix</keyword>
<evidence type="ECO:0000313" key="2">
    <source>
        <dbReference type="EMBL" id="KHT57672.1"/>
    </source>
</evidence>
<sequence length="190" mass="21613">MKLVENTQQSNQSDLLEQSFQSAIDKGTAVNVFERARHFRNAVSASEQPRLVETRTSLETEKLWKKRLNLLLDAENKLIKVIRLRKITGIFTVLSMAMFLFSLYLAPSMSPVVFYVLSAVAAFGIATYPAWFLVSKSDRKRRDHISSLFYKSNHEVEIADGKMTLINRANYASVTHIHILDRNVGSFANT</sequence>
<name>A0A0B3ZH11_9ALTE</name>
<dbReference type="AlphaFoldDB" id="A0A0B3ZH11"/>
<accession>A0A0B3ZH11</accession>
<dbReference type="OrthoDB" id="6335165at2"/>
<keyword evidence="3" id="KW-1185">Reference proteome</keyword>
<organism evidence="2 3">
    <name type="scientific">Alteromonas marina</name>
    <dbReference type="NCBI Taxonomy" id="203795"/>
    <lineage>
        <taxon>Bacteria</taxon>
        <taxon>Pseudomonadati</taxon>
        <taxon>Pseudomonadota</taxon>
        <taxon>Gammaproteobacteria</taxon>
        <taxon>Alteromonadales</taxon>
        <taxon>Alteromonadaceae</taxon>
        <taxon>Alteromonas/Salinimonas group</taxon>
        <taxon>Alteromonas</taxon>
    </lineage>
</organism>
<proteinExistence type="predicted"/>
<comment type="caution">
    <text evidence="2">The sequence shown here is derived from an EMBL/GenBank/DDBJ whole genome shotgun (WGS) entry which is preliminary data.</text>
</comment>
<dbReference type="EMBL" id="JWLW01000002">
    <property type="protein sequence ID" value="KHT57672.1"/>
    <property type="molecule type" value="Genomic_DNA"/>
</dbReference>
<feature type="transmembrane region" description="Helical" evidence="1">
    <location>
        <begin position="112"/>
        <end position="134"/>
    </location>
</feature>
<reference evidence="2 3" key="1">
    <citation type="submission" date="2014-12" db="EMBL/GenBank/DDBJ databases">
        <title>Genome sequencing of Alteromonas marina AD001.</title>
        <authorList>
            <person name="Adrian T.G.S."/>
            <person name="Chan K.G."/>
        </authorList>
    </citation>
    <scope>NUCLEOTIDE SEQUENCE [LARGE SCALE GENOMIC DNA]</scope>
    <source>
        <strain evidence="2 3">AD001</strain>
    </source>
</reference>
<evidence type="ECO:0000256" key="1">
    <source>
        <dbReference type="SAM" id="Phobius"/>
    </source>
</evidence>
<dbReference type="Proteomes" id="UP000031197">
    <property type="component" value="Unassembled WGS sequence"/>
</dbReference>
<dbReference type="RefSeq" id="WP_039216425.1">
    <property type="nucleotide sequence ID" value="NZ_JWLW01000002.1"/>
</dbReference>